<proteinExistence type="predicted"/>
<accession>A0AAE1ECQ4</accession>
<dbReference type="AlphaFoldDB" id="A0AAE1ECQ4"/>
<protein>
    <submittedName>
        <fullName evidence="1">Uncharacterized protein</fullName>
    </submittedName>
</protein>
<evidence type="ECO:0000313" key="1">
    <source>
        <dbReference type="EMBL" id="KAK3801900.1"/>
    </source>
</evidence>
<keyword evidence="2" id="KW-1185">Reference proteome</keyword>
<sequence length="120" mass="14095">MAFLLEDRVLRTRKKKEEKKKPLTNAEKALGCVSHSVKLGIPIGHQPSKCCPHQRLLDLFVNQSLHNTKPLLSNMHPQKKKRELRLKRERYHRQKTECQLAKDVAKPLRLSRTLFRVKIL</sequence>
<organism evidence="1 2">
    <name type="scientific">Elysia crispata</name>
    <name type="common">lettuce slug</name>
    <dbReference type="NCBI Taxonomy" id="231223"/>
    <lineage>
        <taxon>Eukaryota</taxon>
        <taxon>Metazoa</taxon>
        <taxon>Spiralia</taxon>
        <taxon>Lophotrochozoa</taxon>
        <taxon>Mollusca</taxon>
        <taxon>Gastropoda</taxon>
        <taxon>Heterobranchia</taxon>
        <taxon>Euthyneura</taxon>
        <taxon>Panpulmonata</taxon>
        <taxon>Sacoglossa</taxon>
        <taxon>Placobranchoidea</taxon>
        <taxon>Plakobranchidae</taxon>
        <taxon>Elysia</taxon>
    </lineage>
</organism>
<dbReference type="EMBL" id="JAWDGP010000278">
    <property type="protein sequence ID" value="KAK3801900.1"/>
    <property type="molecule type" value="Genomic_DNA"/>
</dbReference>
<comment type="caution">
    <text evidence="1">The sequence shown here is derived from an EMBL/GenBank/DDBJ whole genome shotgun (WGS) entry which is preliminary data.</text>
</comment>
<reference evidence="1" key="1">
    <citation type="journal article" date="2023" name="G3 (Bethesda)">
        <title>A reference genome for the long-term kleptoplast-retaining sea slug Elysia crispata morphotype clarki.</title>
        <authorList>
            <person name="Eastman K.E."/>
            <person name="Pendleton A.L."/>
            <person name="Shaikh M.A."/>
            <person name="Suttiyut T."/>
            <person name="Ogas R."/>
            <person name="Tomko P."/>
            <person name="Gavelis G."/>
            <person name="Widhalm J.R."/>
            <person name="Wisecaver J.H."/>
        </authorList>
    </citation>
    <scope>NUCLEOTIDE SEQUENCE</scope>
    <source>
        <strain evidence="1">ECLA1</strain>
    </source>
</reference>
<evidence type="ECO:0000313" key="2">
    <source>
        <dbReference type="Proteomes" id="UP001283361"/>
    </source>
</evidence>
<dbReference type="Proteomes" id="UP001283361">
    <property type="component" value="Unassembled WGS sequence"/>
</dbReference>
<gene>
    <name evidence="1" type="ORF">RRG08_005646</name>
</gene>
<name>A0AAE1ECQ4_9GAST</name>